<dbReference type="InterPro" id="IPR020560">
    <property type="entry name" value="PRibGlycinamide_synth_C-dom"/>
</dbReference>
<keyword evidence="3 10" id="KW-0436">Ligase</keyword>
<dbReference type="EMBL" id="JBHUDZ010000012">
    <property type="protein sequence ID" value="MFD1603234.1"/>
    <property type="molecule type" value="Genomic_DNA"/>
</dbReference>
<keyword evidence="6 11" id="KW-0067">ATP-binding</keyword>
<evidence type="ECO:0000313" key="13">
    <source>
        <dbReference type="EMBL" id="MFD1603234.1"/>
    </source>
</evidence>
<name>A0ABW4HCJ8_9FLAO</name>
<dbReference type="NCBIfam" id="TIGR00877">
    <property type="entry name" value="purD"/>
    <property type="match status" value="1"/>
</dbReference>
<evidence type="ECO:0000313" key="14">
    <source>
        <dbReference type="Proteomes" id="UP001597138"/>
    </source>
</evidence>
<evidence type="ECO:0000256" key="5">
    <source>
        <dbReference type="ARBA" id="ARBA00022755"/>
    </source>
</evidence>
<dbReference type="Proteomes" id="UP001597138">
    <property type="component" value="Unassembled WGS sequence"/>
</dbReference>
<dbReference type="InterPro" id="IPR037123">
    <property type="entry name" value="PRibGlycinamide_synth_C_sf"/>
</dbReference>
<evidence type="ECO:0000256" key="10">
    <source>
        <dbReference type="HAMAP-Rule" id="MF_00138"/>
    </source>
</evidence>
<dbReference type="InterPro" id="IPR020562">
    <property type="entry name" value="PRibGlycinamide_synth_N"/>
</dbReference>
<feature type="domain" description="ATP-grasp" evidence="12">
    <location>
        <begin position="111"/>
        <end position="319"/>
    </location>
</feature>
<dbReference type="Pfam" id="PF01071">
    <property type="entry name" value="GARS_A"/>
    <property type="match status" value="1"/>
</dbReference>
<dbReference type="InterPro" id="IPR013815">
    <property type="entry name" value="ATP_grasp_subdomain_1"/>
</dbReference>
<comment type="caution">
    <text evidence="13">The sequence shown here is derived from an EMBL/GenBank/DDBJ whole genome shotgun (WGS) entry which is preliminary data.</text>
</comment>
<dbReference type="Pfam" id="PF02843">
    <property type="entry name" value="GARS_C"/>
    <property type="match status" value="1"/>
</dbReference>
<dbReference type="SUPFAM" id="SSF51246">
    <property type="entry name" value="Rudiment single hybrid motif"/>
    <property type="match status" value="1"/>
</dbReference>
<dbReference type="InterPro" id="IPR011761">
    <property type="entry name" value="ATP-grasp"/>
</dbReference>
<dbReference type="Gene3D" id="3.30.1490.20">
    <property type="entry name" value="ATP-grasp fold, A domain"/>
    <property type="match status" value="1"/>
</dbReference>
<evidence type="ECO:0000256" key="6">
    <source>
        <dbReference type="ARBA" id="ARBA00022840"/>
    </source>
</evidence>
<dbReference type="Pfam" id="PF02844">
    <property type="entry name" value="GARS_N"/>
    <property type="match status" value="1"/>
</dbReference>
<dbReference type="PANTHER" id="PTHR43472">
    <property type="entry name" value="PHOSPHORIBOSYLAMINE--GLYCINE LIGASE"/>
    <property type="match status" value="1"/>
</dbReference>
<comment type="similarity">
    <text evidence="7 10">Belongs to the GARS family.</text>
</comment>
<evidence type="ECO:0000256" key="3">
    <source>
        <dbReference type="ARBA" id="ARBA00022598"/>
    </source>
</evidence>
<evidence type="ECO:0000256" key="1">
    <source>
        <dbReference type="ARBA" id="ARBA00005174"/>
    </source>
</evidence>
<dbReference type="InterPro" id="IPR016185">
    <property type="entry name" value="PreATP-grasp_dom_sf"/>
</dbReference>
<protein>
    <recommendedName>
        <fullName evidence="2 10">Phosphoribosylamine--glycine ligase</fullName>
        <ecNumber evidence="2 10">6.3.4.13</ecNumber>
    </recommendedName>
    <alternativeName>
        <fullName evidence="10">GARS</fullName>
    </alternativeName>
    <alternativeName>
        <fullName evidence="8 10">Glycinamide ribonucleotide synthetase</fullName>
    </alternativeName>
    <alternativeName>
        <fullName evidence="9 10">Phosphoribosylglycinamide synthetase</fullName>
    </alternativeName>
</protein>
<gene>
    <name evidence="10 13" type="primary">purD</name>
    <name evidence="13" type="ORF">ACFSC2_10850</name>
</gene>
<evidence type="ECO:0000256" key="7">
    <source>
        <dbReference type="ARBA" id="ARBA00038345"/>
    </source>
</evidence>
<dbReference type="PROSITE" id="PS50975">
    <property type="entry name" value="ATP_GRASP"/>
    <property type="match status" value="1"/>
</dbReference>
<dbReference type="GO" id="GO:0004637">
    <property type="term" value="F:phosphoribosylamine-glycine ligase activity"/>
    <property type="evidence" value="ECO:0007669"/>
    <property type="project" value="UniProtKB-EC"/>
</dbReference>
<dbReference type="SMART" id="SM01209">
    <property type="entry name" value="GARS_A"/>
    <property type="match status" value="1"/>
</dbReference>
<dbReference type="SMART" id="SM01210">
    <property type="entry name" value="GARS_C"/>
    <property type="match status" value="1"/>
</dbReference>
<keyword evidence="14" id="KW-1185">Reference proteome</keyword>
<comment type="pathway">
    <text evidence="1 10">Purine metabolism; IMP biosynthesis via de novo pathway; N(1)-(5-phospho-D-ribosyl)glycinamide from 5-phospho-alpha-D-ribose 1-diphosphate: step 2/2.</text>
</comment>
<reference evidence="14" key="1">
    <citation type="journal article" date="2019" name="Int. J. Syst. Evol. Microbiol.">
        <title>The Global Catalogue of Microorganisms (GCM) 10K type strain sequencing project: providing services to taxonomists for standard genome sequencing and annotation.</title>
        <authorList>
            <consortium name="The Broad Institute Genomics Platform"/>
            <consortium name="The Broad Institute Genome Sequencing Center for Infectious Disease"/>
            <person name="Wu L."/>
            <person name="Ma J."/>
        </authorList>
    </citation>
    <scope>NUCLEOTIDE SEQUENCE [LARGE SCALE GENOMIC DNA]</scope>
    <source>
        <strain evidence="14">CCUG 70865</strain>
    </source>
</reference>
<accession>A0ABW4HCJ8</accession>
<dbReference type="RefSeq" id="WP_379815415.1">
    <property type="nucleotide sequence ID" value="NZ_JBHUDZ010000012.1"/>
</dbReference>
<evidence type="ECO:0000256" key="2">
    <source>
        <dbReference type="ARBA" id="ARBA00013255"/>
    </source>
</evidence>
<dbReference type="InterPro" id="IPR020561">
    <property type="entry name" value="PRibGlycinamid_synth_ATP-grasp"/>
</dbReference>
<dbReference type="SUPFAM" id="SSF56059">
    <property type="entry name" value="Glutathione synthetase ATP-binding domain-like"/>
    <property type="match status" value="1"/>
</dbReference>
<evidence type="ECO:0000259" key="12">
    <source>
        <dbReference type="PROSITE" id="PS50975"/>
    </source>
</evidence>
<proteinExistence type="inferred from homology"/>
<evidence type="ECO:0000256" key="4">
    <source>
        <dbReference type="ARBA" id="ARBA00022741"/>
    </source>
</evidence>
<dbReference type="HAMAP" id="MF_00138">
    <property type="entry name" value="GARS"/>
    <property type="match status" value="1"/>
</dbReference>
<dbReference type="EC" id="6.3.4.13" evidence="2 10"/>
<comment type="catalytic activity">
    <reaction evidence="10">
        <text>5-phospho-beta-D-ribosylamine + glycine + ATP = N(1)-(5-phospho-beta-D-ribosyl)glycinamide + ADP + phosphate + H(+)</text>
        <dbReference type="Rhea" id="RHEA:17453"/>
        <dbReference type="ChEBI" id="CHEBI:15378"/>
        <dbReference type="ChEBI" id="CHEBI:30616"/>
        <dbReference type="ChEBI" id="CHEBI:43474"/>
        <dbReference type="ChEBI" id="CHEBI:57305"/>
        <dbReference type="ChEBI" id="CHEBI:58681"/>
        <dbReference type="ChEBI" id="CHEBI:143788"/>
        <dbReference type="ChEBI" id="CHEBI:456216"/>
        <dbReference type="EC" id="6.3.4.13"/>
    </reaction>
</comment>
<keyword evidence="4 11" id="KW-0547">Nucleotide-binding</keyword>
<dbReference type="Gene3D" id="3.40.50.20">
    <property type="match status" value="1"/>
</dbReference>
<sequence>MTILLLGSGGREHAFAWKMTQSPLCEKLFVVPGNAGTAAIAENVAISATDFEAVKALVLKENISLVVVGPEDPLVKGIYDYFKNDESLKNIPVIGPSKLGAQLEGSKEFAKEFLMKHNIPTASYDSFTAETVEEGCKFLETLQPPYVLKADGLAAGKGVLIIQDLEEAKTELRNMLVHAKFGTASSKVVIEEFLDGIELSCFVLTDGKNYKILPTAKDYKRIGEGDTGLNTGGMGAVSPVPYVDAVLMEKIETRIVKPTIEGFQKDGIEYKGFVFIGLINVKNEPIVIEYNVRMGDPETEVVVPRLKSDLVELFLSVADQKLGDFNLEVDSRSATTVMVVSGGYPEDFEKGKVISGLENVTDSIVFHAGTKLDSGNVVTNGGRVIAVTSYGDNFQEAIKKSYQNIDKLSFDKMYFRKDIGFDLI</sequence>
<keyword evidence="5 10" id="KW-0658">Purine biosynthesis</keyword>
<evidence type="ECO:0000256" key="11">
    <source>
        <dbReference type="PROSITE-ProRule" id="PRU00409"/>
    </source>
</evidence>
<organism evidence="13 14">
    <name type="scientific">Flavobacterium artemisiae</name>
    <dbReference type="NCBI Taxonomy" id="2126556"/>
    <lineage>
        <taxon>Bacteria</taxon>
        <taxon>Pseudomonadati</taxon>
        <taxon>Bacteroidota</taxon>
        <taxon>Flavobacteriia</taxon>
        <taxon>Flavobacteriales</taxon>
        <taxon>Flavobacteriaceae</taxon>
        <taxon>Flavobacterium</taxon>
    </lineage>
</organism>
<dbReference type="SUPFAM" id="SSF52440">
    <property type="entry name" value="PreATP-grasp domain"/>
    <property type="match status" value="1"/>
</dbReference>
<dbReference type="PANTHER" id="PTHR43472:SF1">
    <property type="entry name" value="PHOSPHORIBOSYLAMINE--GLYCINE LIGASE, CHLOROPLASTIC"/>
    <property type="match status" value="1"/>
</dbReference>
<dbReference type="InterPro" id="IPR011054">
    <property type="entry name" value="Rudment_hybrid_motif"/>
</dbReference>
<dbReference type="Gene3D" id="3.30.470.20">
    <property type="entry name" value="ATP-grasp fold, B domain"/>
    <property type="match status" value="1"/>
</dbReference>
<evidence type="ECO:0000256" key="9">
    <source>
        <dbReference type="ARBA" id="ARBA00042864"/>
    </source>
</evidence>
<evidence type="ECO:0000256" key="8">
    <source>
        <dbReference type="ARBA" id="ARBA00042242"/>
    </source>
</evidence>
<dbReference type="InterPro" id="IPR000115">
    <property type="entry name" value="PRibGlycinamide_synth"/>
</dbReference>
<dbReference type="Gene3D" id="3.90.600.10">
    <property type="entry name" value="Phosphoribosylglycinamide synthetase, C-terminal domain"/>
    <property type="match status" value="1"/>
</dbReference>